<organism evidence="1 2">
    <name type="scientific">Ficus carica</name>
    <name type="common">Common fig</name>
    <dbReference type="NCBI Taxonomy" id="3494"/>
    <lineage>
        <taxon>Eukaryota</taxon>
        <taxon>Viridiplantae</taxon>
        <taxon>Streptophyta</taxon>
        <taxon>Embryophyta</taxon>
        <taxon>Tracheophyta</taxon>
        <taxon>Spermatophyta</taxon>
        <taxon>Magnoliopsida</taxon>
        <taxon>eudicotyledons</taxon>
        <taxon>Gunneridae</taxon>
        <taxon>Pentapetalae</taxon>
        <taxon>rosids</taxon>
        <taxon>fabids</taxon>
        <taxon>Rosales</taxon>
        <taxon>Moraceae</taxon>
        <taxon>Ficeae</taxon>
        <taxon>Ficus</taxon>
    </lineage>
</organism>
<accession>A0AA88JC10</accession>
<reference evidence="1" key="1">
    <citation type="submission" date="2023-07" db="EMBL/GenBank/DDBJ databases">
        <title>draft genome sequence of fig (Ficus carica).</title>
        <authorList>
            <person name="Takahashi T."/>
            <person name="Nishimura K."/>
        </authorList>
    </citation>
    <scope>NUCLEOTIDE SEQUENCE</scope>
</reference>
<evidence type="ECO:0000313" key="1">
    <source>
        <dbReference type="EMBL" id="GMN68285.1"/>
    </source>
</evidence>
<keyword evidence="2" id="KW-1185">Reference proteome</keyword>
<name>A0AA88JC10_FICCA</name>
<dbReference type="AlphaFoldDB" id="A0AA88JC10"/>
<evidence type="ECO:0000313" key="2">
    <source>
        <dbReference type="Proteomes" id="UP001187192"/>
    </source>
</evidence>
<dbReference type="Proteomes" id="UP001187192">
    <property type="component" value="Unassembled WGS sequence"/>
</dbReference>
<protein>
    <recommendedName>
        <fullName evidence="3">Retrotransposon gag domain-containing protein</fullName>
    </recommendedName>
</protein>
<dbReference type="EMBL" id="BTGU01000586">
    <property type="protein sequence ID" value="GMN68285.1"/>
    <property type="molecule type" value="Genomic_DNA"/>
</dbReference>
<gene>
    <name evidence="1" type="ORF">TIFTF001_037340</name>
</gene>
<proteinExistence type="predicted"/>
<comment type="caution">
    <text evidence="1">The sequence shown here is derived from an EMBL/GenBank/DDBJ whole genome shotgun (WGS) entry which is preliminary data.</text>
</comment>
<sequence length="184" mass="21464">MYIVLAERKLTSYIYAVGGSLQSWYQSGFLLSDFTVCLPSPPSLLYVMDPRRVEEDRYAAYAFNRMQPLYFDGTRRTASLSAWLYDMELIFRICHIEAHLQVALASRCLIADARLWWMTIGERAMPGDTWVDFRAMLIARFGPLPDEGADVPYRDPEIYRDMHHARYLSYTAVWHAYPQESMSH</sequence>
<evidence type="ECO:0008006" key="3">
    <source>
        <dbReference type="Google" id="ProtNLM"/>
    </source>
</evidence>